<comment type="caution">
    <text evidence="2">The sequence shown here is derived from an EMBL/GenBank/DDBJ whole genome shotgun (WGS) entry which is preliminary data.</text>
</comment>
<accession>A0ABS9UNY7</accession>
<evidence type="ECO:0008006" key="4">
    <source>
        <dbReference type="Google" id="ProtNLM"/>
    </source>
</evidence>
<protein>
    <recommendedName>
        <fullName evidence="4">HmuY protein</fullName>
    </recommendedName>
</protein>
<dbReference type="Proteomes" id="UP001165488">
    <property type="component" value="Unassembled WGS sequence"/>
</dbReference>
<keyword evidence="3" id="KW-1185">Reference proteome</keyword>
<keyword evidence="1" id="KW-0732">Signal</keyword>
<sequence>MKKYNYIVLPFVLASLGLGFSSCSENEDPIVEVPPVEEAFIEINGGGSTFPNMVFVDLSKEVQTAVRRDSWDLAFNSGSEFQVLINGTTGAMAYETEFTDFAQVGADLEQELRSAGSLDLTFSNLDGIKYVDNPSNPLAEFNVLGQAATSAQSAKVFVINRGESGAEAKPWKKIKIYRSNNAYIIEHAEVNSNQITSVQISKDEDFNFVYFSFENGKVEVEPKKSEWDFVWTAGTSSTPFPQAFEGTLAYFFQDLAYHNIYGGVSAIQIMEAEIPFDSFSFAALSGLELDSENRLVLGSNWRSGGGPNSEPNIRNDRYYIIKDKNGNHYKLRFLSLTSGGERGRPSLEYALVK</sequence>
<organism evidence="2 3">
    <name type="scientific">Belliella calami</name>
    <dbReference type="NCBI Taxonomy" id="2923436"/>
    <lineage>
        <taxon>Bacteria</taxon>
        <taxon>Pseudomonadati</taxon>
        <taxon>Bacteroidota</taxon>
        <taxon>Cytophagia</taxon>
        <taxon>Cytophagales</taxon>
        <taxon>Cyclobacteriaceae</taxon>
        <taxon>Belliella</taxon>
    </lineage>
</organism>
<feature type="signal peptide" evidence="1">
    <location>
        <begin position="1"/>
        <end position="24"/>
    </location>
</feature>
<proteinExistence type="predicted"/>
<name>A0ABS9UNY7_9BACT</name>
<evidence type="ECO:0000313" key="3">
    <source>
        <dbReference type="Proteomes" id="UP001165488"/>
    </source>
</evidence>
<evidence type="ECO:0000313" key="2">
    <source>
        <dbReference type="EMBL" id="MCH7398145.1"/>
    </source>
</evidence>
<feature type="chain" id="PRO_5046545750" description="HmuY protein" evidence="1">
    <location>
        <begin position="25"/>
        <end position="353"/>
    </location>
</feature>
<dbReference type="PROSITE" id="PS51257">
    <property type="entry name" value="PROKAR_LIPOPROTEIN"/>
    <property type="match status" value="1"/>
</dbReference>
<reference evidence="2" key="1">
    <citation type="submission" date="2022-03" db="EMBL/GenBank/DDBJ databases">
        <title>De novo assembled genomes of Belliella spp. (Cyclobacteriaceae) strains.</title>
        <authorList>
            <person name="Szabo A."/>
            <person name="Korponai K."/>
            <person name="Felfoldi T."/>
        </authorList>
    </citation>
    <scope>NUCLEOTIDE SEQUENCE</scope>
    <source>
        <strain evidence="2">DSM 107340</strain>
    </source>
</reference>
<dbReference type="Pfam" id="PF14064">
    <property type="entry name" value="HmuY"/>
    <property type="match status" value="2"/>
</dbReference>
<gene>
    <name evidence="2" type="ORF">MM236_09105</name>
</gene>
<dbReference type="InterPro" id="IPR025921">
    <property type="entry name" value="HmuY"/>
</dbReference>
<dbReference type="CDD" id="cd12105">
    <property type="entry name" value="HmuY"/>
    <property type="match status" value="1"/>
</dbReference>
<dbReference type="EMBL" id="JAKZGS010000006">
    <property type="protein sequence ID" value="MCH7398145.1"/>
    <property type="molecule type" value="Genomic_DNA"/>
</dbReference>
<dbReference type="RefSeq" id="WP_241274660.1">
    <property type="nucleotide sequence ID" value="NZ_JAKZGS010000006.1"/>
</dbReference>
<evidence type="ECO:0000256" key="1">
    <source>
        <dbReference type="SAM" id="SignalP"/>
    </source>
</evidence>